<proteinExistence type="predicted"/>
<keyword evidence="2" id="KW-1185">Reference proteome</keyword>
<organism evidence="1 2">
    <name type="scientific">Chryseolinea lacunae</name>
    <dbReference type="NCBI Taxonomy" id="2801331"/>
    <lineage>
        <taxon>Bacteria</taxon>
        <taxon>Pseudomonadati</taxon>
        <taxon>Bacteroidota</taxon>
        <taxon>Cytophagia</taxon>
        <taxon>Cytophagales</taxon>
        <taxon>Fulvivirgaceae</taxon>
        <taxon>Chryseolinea</taxon>
    </lineage>
</organism>
<dbReference type="EMBL" id="JAERRB010000008">
    <property type="protein sequence ID" value="MBL0743901.1"/>
    <property type="molecule type" value="Genomic_DNA"/>
</dbReference>
<evidence type="ECO:0000313" key="1">
    <source>
        <dbReference type="EMBL" id="MBL0743901.1"/>
    </source>
</evidence>
<name>A0ABS1L004_9BACT</name>
<dbReference type="Proteomes" id="UP000613030">
    <property type="component" value="Unassembled WGS sequence"/>
</dbReference>
<reference evidence="1 2" key="1">
    <citation type="submission" date="2021-01" db="EMBL/GenBank/DDBJ databases">
        <title>Chryseolinea sp. Jin1 Genome sequencing and assembly.</title>
        <authorList>
            <person name="Kim I."/>
        </authorList>
    </citation>
    <scope>NUCLEOTIDE SEQUENCE [LARGE SCALE GENOMIC DNA]</scope>
    <source>
        <strain evidence="1 2">Jin1</strain>
    </source>
</reference>
<dbReference type="RefSeq" id="WP_202013484.1">
    <property type="nucleotide sequence ID" value="NZ_JAERRB010000008.1"/>
</dbReference>
<accession>A0ABS1L004</accession>
<evidence type="ECO:0000313" key="2">
    <source>
        <dbReference type="Proteomes" id="UP000613030"/>
    </source>
</evidence>
<comment type="caution">
    <text evidence="1">The sequence shown here is derived from an EMBL/GenBank/DDBJ whole genome shotgun (WGS) entry which is preliminary data.</text>
</comment>
<protein>
    <submittedName>
        <fullName evidence="1">Uncharacterized protein</fullName>
    </submittedName>
</protein>
<gene>
    <name evidence="1" type="ORF">JI741_21900</name>
</gene>
<dbReference type="InterPro" id="IPR053865">
    <property type="entry name" value="DUF6934"/>
</dbReference>
<sequence>MNLSYYSIRPDDEHLSYTFYSVGRRGRILKNITYRLVQAEPIQVFNLSLGEVDSETRQLRDDAITENGDRDKVLATVARSVDVFCEYHRDAYVVARGNTPARNRLYRMMISNNLAAIQSRYRVFGLVGVKEKSFGKIKIMMASW</sequence>
<dbReference type="Pfam" id="PF22028">
    <property type="entry name" value="DUF6934"/>
    <property type="match status" value="1"/>
</dbReference>